<keyword evidence="2" id="KW-0812">Transmembrane</keyword>
<feature type="transmembrane region" description="Helical" evidence="2">
    <location>
        <begin position="76"/>
        <end position="98"/>
    </location>
</feature>
<dbReference type="SMART" id="SM01042">
    <property type="entry name" value="Brr6_like_C_C"/>
    <property type="match status" value="1"/>
</dbReference>
<dbReference type="PANTHER" id="PTHR28136:SF1">
    <property type="entry name" value="NUCLEUS EXPORT PROTEIN BRL1"/>
    <property type="match status" value="1"/>
</dbReference>
<feature type="compositionally biased region" description="Low complexity" evidence="1">
    <location>
        <begin position="15"/>
        <end position="35"/>
    </location>
</feature>
<keyword evidence="5" id="KW-1185">Reference proteome</keyword>
<gene>
    <name evidence="4" type="ORF">K435DRAFT_793152</name>
</gene>
<sequence>MSTLSTPQDAPSTDATSTEQSTSAHSASASSSASDTRILSAPMGFTFKQAIRLRPDHFNFLGNRTFRWIAGKPMALIKWAGTLVVLYMLYLFMGSFLVDTEAAKQILFEDLHFEALLCARRFTENKCERPLPAMELQCGEWKKCIDRPVVGRAAVYIDEITKLINQFFAVLEPRSLLGLAVLILVIMNSRR</sequence>
<protein>
    <recommendedName>
        <fullName evidence="3">Brl1/Brr6 domain-containing protein</fullName>
    </recommendedName>
</protein>
<organism evidence="4 5">
    <name type="scientific">Dendrothele bispora (strain CBS 962.96)</name>
    <dbReference type="NCBI Taxonomy" id="1314807"/>
    <lineage>
        <taxon>Eukaryota</taxon>
        <taxon>Fungi</taxon>
        <taxon>Dikarya</taxon>
        <taxon>Basidiomycota</taxon>
        <taxon>Agaricomycotina</taxon>
        <taxon>Agaricomycetes</taxon>
        <taxon>Agaricomycetidae</taxon>
        <taxon>Agaricales</taxon>
        <taxon>Agaricales incertae sedis</taxon>
        <taxon>Dendrothele</taxon>
    </lineage>
</organism>
<dbReference type="AlphaFoldDB" id="A0A4S8MG90"/>
<evidence type="ECO:0000259" key="3">
    <source>
        <dbReference type="SMART" id="SM01042"/>
    </source>
</evidence>
<accession>A0A4S8MG90</accession>
<dbReference type="EMBL" id="ML179086">
    <property type="protein sequence ID" value="THV01683.1"/>
    <property type="molecule type" value="Genomic_DNA"/>
</dbReference>
<dbReference type="GO" id="GO:0031965">
    <property type="term" value="C:nuclear membrane"/>
    <property type="evidence" value="ECO:0007669"/>
    <property type="project" value="InterPro"/>
</dbReference>
<evidence type="ECO:0000256" key="2">
    <source>
        <dbReference type="SAM" id="Phobius"/>
    </source>
</evidence>
<name>A0A4S8MG90_DENBC</name>
<evidence type="ECO:0000313" key="5">
    <source>
        <dbReference type="Proteomes" id="UP000297245"/>
    </source>
</evidence>
<feature type="compositionally biased region" description="Polar residues" evidence="1">
    <location>
        <begin position="1"/>
        <end position="14"/>
    </location>
</feature>
<dbReference type="GO" id="GO:0006998">
    <property type="term" value="P:nuclear envelope organization"/>
    <property type="evidence" value="ECO:0007669"/>
    <property type="project" value="InterPro"/>
</dbReference>
<proteinExistence type="predicted"/>
<evidence type="ECO:0000313" key="4">
    <source>
        <dbReference type="EMBL" id="THV01683.1"/>
    </source>
</evidence>
<reference evidence="4 5" key="1">
    <citation type="journal article" date="2019" name="Nat. Ecol. Evol.">
        <title>Megaphylogeny resolves global patterns of mushroom evolution.</title>
        <authorList>
            <person name="Varga T."/>
            <person name="Krizsan K."/>
            <person name="Foldi C."/>
            <person name="Dima B."/>
            <person name="Sanchez-Garcia M."/>
            <person name="Sanchez-Ramirez S."/>
            <person name="Szollosi G.J."/>
            <person name="Szarkandi J.G."/>
            <person name="Papp V."/>
            <person name="Albert L."/>
            <person name="Andreopoulos W."/>
            <person name="Angelini C."/>
            <person name="Antonin V."/>
            <person name="Barry K.W."/>
            <person name="Bougher N.L."/>
            <person name="Buchanan P."/>
            <person name="Buyck B."/>
            <person name="Bense V."/>
            <person name="Catcheside P."/>
            <person name="Chovatia M."/>
            <person name="Cooper J."/>
            <person name="Damon W."/>
            <person name="Desjardin D."/>
            <person name="Finy P."/>
            <person name="Geml J."/>
            <person name="Haridas S."/>
            <person name="Hughes K."/>
            <person name="Justo A."/>
            <person name="Karasinski D."/>
            <person name="Kautmanova I."/>
            <person name="Kiss B."/>
            <person name="Kocsube S."/>
            <person name="Kotiranta H."/>
            <person name="LaButti K.M."/>
            <person name="Lechner B.E."/>
            <person name="Liimatainen K."/>
            <person name="Lipzen A."/>
            <person name="Lukacs Z."/>
            <person name="Mihaltcheva S."/>
            <person name="Morgado L.N."/>
            <person name="Niskanen T."/>
            <person name="Noordeloos M.E."/>
            <person name="Ohm R.A."/>
            <person name="Ortiz-Santana B."/>
            <person name="Ovrebo C."/>
            <person name="Racz N."/>
            <person name="Riley R."/>
            <person name="Savchenko A."/>
            <person name="Shiryaev A."/>
            <person name="Soop K."/>
            <person name="Spirin V."/>
            <person name="Szebenyi C."/>
            <person name="Tomsovsky M."/>
            <person name="Tulloss R.E."/>
            <person name="Uehling J."/>
            <person name="Grigoriev I.V."/>
            <person name="Vagvolgyi C."/>
            <person name="Papp T."/>
            <person name="Martin F.M."/>
            <person name="Miettinen O."/>
            <person name="Hibbett D.S."/>
            <person name="Nagy L.G."/>
        </authorList>
    </citation>
    <scope>NUCLEOTIDE SEQUENCE [LARGE SCALE GENOMIC DNA]</scope>
    <source>
        <strain evidence="4 5">CBS 962.96</strain>
    </source>
</reference>
<dbReference type="Proteomes" id="UP000297245">
    <property type="component" value="Unassembled WGS sequence"/>
</dbReference>
<dbReference type="GO" id="GO:0055088">
    <property type="term" value="P:lipid homeostasis"/>
    <property type="evidence" value="ECO:0007669"/>
    <property type="project" value="InterPro"/>
</dbReference>
<feature type="transmembrane region" description="Helical" evidence="2">
    <location>
        <begin position="167"/>
        <end position="187"/>
    </location>
</feature>
<dbReference type="InterPro" id="IPR018767">
    <property type="entry name" value="Brl1/Brr6_dom"/>
</dbReference>
<evidence type="ECO:0000256" key="1">
    <source>
        <dbReference type="SAM" id="MobiDB-lite"/>
    </source>
</evidence>
<dbReference type="PANTHER" id="PTHR28136">
    <property type="entry name" value="NUCLEUS EXPORT PROTEIN BRR6"/>
    <property type="match status" value="1"/>
</dbReference>
<keyword evidence="2" id="KW-0472">Membrane</keyword>
<keyword evidence="2" id="KW-1133">Transmembrane helix</keyword>
<dbReference type="OrthoDB" id="5961at2759"/>
<dbReference type="InterPro" id="IPR040202">
    <property type="entry name" value="Brl1/Brr6"/>
</dbReference>
<dbReference type="Pfam" id="PF10104">
    <property type="entry name" value="Brr6_like_C_C"/>
    <property type="match status" value="1"/>
</dbReference>
<feature type="domain" description="Brl1/Brr6" evidence="3">
    <location>
        <begin position="76"/>
        <end position="190"/>
    </location>
</feature>
<feature type="region of interest" description="Disordered" evidence="1">
    <location>
        <begin position="1"/>
        <end position="35"/>
    </location>
</feature>